<dbReference type="AlphaFoldDB" id="A0A4P7SJ09"/>
<dbReference type="InterPro" id="IPR016181">
    <property type="entry name" value="Acyl_CoA_acyltransferase"/>
</dbReference>
<keyword evidence="1 3" id="KW-0808">Transferase</keyword>
<dbReference type="RefSeq" id="WP_135971965.1">
    <property type="nucleotide sequence ID" value="NZ_CP039291.1"/>
</dbReference>
<dbReference type="GO" id="GO:0008080">
    <property type="term" value="F:N-acetyltransferase activity"/>
    <property type="evidence" value="ECO:0007669"/>
    <property type="project" value="InterPro"/>
</dbReference>
<dbReference type="Gene3D" id="3.40.630.30">
    <property type="match status" value="2"/>
</dbReference>
<accession>A0A4P7SJ09</accession>
<dbReference type="Proteomes" id="UP000296469">
    <property type="component" value="Chromosome"/>
</dbReference>
<dbReference type="EMBL" id="CP039291">
    <property type="protein sequence ID" value="QCB94229.1"/>
    <property type="molecule type" value="Genomic_DNA"/>
</dbReference>
<evidence type="ECO:0000313" key="3">
    <source>
        <dbReference type="EMBL" id="QCB94229.1"/>
    </source>
</evidence>
<evidence type="ECO:0000256" key="1">
    <source>
        <dbReference type="ARBA" id="ARBA00022679"/>
    </source>
</evidence>
<keyword evidence="4" id="KW-1185">Reference proteome</keyword>
<reference evidence="3 4" key="1">
    <citation type="submission" date="2019-04" db="EMBL/GenBank/DDBJ databases">
        <title>Isolation and identification of Cellulomonas shaoxiangyii sp. Nov. isolated from feces of the Tibetan antelopes (Pantholops hodgsonii) in the Qinghai-Tibet plateau of China.</title>
        <authorList>
            <person name="Tian Z."/>
        </authorList>
    </citation>
    <scope>NUCLEOTIDE SEQUENCE [LARGE SCALE GENOMIC DNA]</scope>
    <source>
        <strain evidence="3 4">Z28</strain>
    </source>
</reference>
<dbReference type="SUPFAM" id="SSF55729">
    <property type="entry name" value="Acyl-CoA N-acyltransferases (Nat)"/>
    <property type="match status" value="2"/>
</dbReference>
<name>A0A4P7SJ09_9CELL</name>
<organism evidence="3 4">
    <name type="scientific">Cellulomonas shaoxiangyii</name>
    <dbReference type="NCBI Taxonomy" id="2566013"/>
    <lineage>
        <taxon>Bacteria</taxon>
        <taxon>Bacillati</taxon>
        <taxon>Actinomycetota</taxon>
        <taxon>Actinomycetes</taxon>
        <taxon>Micrococcales</taxon>
        <taxon>Cellulomonadaceae</taxon>
        <taxon>Cellulomonas</taxon>
    </lineage>
</organism>
<dbReference type="InterPro" id="IPR000182">
    <property type="entry name" value="GNAT_dom"/>
</dbReference>
<protein>
    <submittedName>
        <fullName evidence="3">GNAT family N-acetyltransferase</fullName>
    </submittedName>
</protein>
<dbReference type="Pfam" id="PF24553">
    <property type="entry name" value="Rv0428c_C"/>
    <property type="match status" value="1"/>
</dbReference>
<feature type="domain" description="N-acetyltransferase" evidence="2">
    <location>
        <begin position="20"/>
        <end position="184"/>
    </location>
</feature>
<dbReference type="KEGG" id="celz:E5225_12325"/>
<dbReference type="Pfam" id="PF00583">
    <property type="entry name" value="Acetyltransf_1"/>
    <property type="match status" value="1"/>
</dbReference>
<feature type="domain" description="N-acetyltransferase" evidence="2">
    <location>
        <begin position="304"/>
        <end position="441"/>
    </location>
</feature>
<dbReference type="PANTHER" id="PTHR13947:SF37">
    <property type="entry name" value="LD18367P"/>
    <property type="match status" value="1"/>
</dbReference>
<proteinExistence type="predicted"/>
<dbReference type="OrthoDB" id="273614at2"/>
<sequence length="441" mass="45494">MSARGDAATLRGRASLRGPARVRRAGPQDAAELAALVGDVYVADGLVPADSPYLVQLRDAARRVAHAHVLVATVPAGDGAEDVVGTITLAAAGTPYAEIATGGEVELRMLVVRPDARGRGLAAELVRAALAEAAATGARRAVLTTLDAMRTAQRLYERLGWVRTPGRDWAVRGLAMLVYTWDVPAAPGALTEAATWPPVRVEHVGPWRAGLSDGLTQRANSVLPLGSPADLAAAVDAVEAVYAAAGRPAVFRVGDPDAAPGLADELDRRGYACGAVTDVLVRDVHHLLDAGVGYGPGALPDAAVALHVADEPDDAWLGTWVGATGGRRDTGRRLLTGAPALYLTAAGADAAPVAIVRVALADGWAALSCLQVAPAARRRGLGTALTVAALRAARDRGARRAFLQVEADNAAARVLYAGLGFAPAHRYAYRRRLVAAGPATC</sequence>
<evidence type="ECO:0000313" key="4">
    <source>
        <dbReference type="Proteomes" id="UP000296469"/>
    </source>
</evidence>
<gene>
    <name evidence="3" type="ORF">E5225_12325</name>
</gene>
<dbReference type="PROSITE" id="PS51186">
    <property type="entry name" value="GNAT"/>
    <property type="match status" value="2"/>
</dbReference>
<evidence type="ECO:0000259" key="2">
    <source>
        <dbReference type="PROSITE" id="PS51186"/>
    </source>
</evidence>
<dbReference type="InterPro" id="IPR056935">
    <property type="entry name" value="Rv0428c-like_C"/>
</dbReference>
<dbReference type="InterPro" id="IPR050769">
    <property type="entry name" value="NAT_camello-type"/>
</dbReference>
<dbReference type="PANTHER" id="PTHR13947">
    <property type="entry name" value="GNAT FAMILY N-ACETYLTRANSFERASE"/>
    <property type="match status" value="1"/>
</dbReference>